<name>A0AAN8GD56_TRICO</name>
<dbReference type="Proteomes" id="UP001331761">
    <property type="component" value="Unassembled WGS sequence"/>
</dbReference>
<organism evidence="1 2">
    <name type="scientific">Trichostrongylus colubriformis</name>
    <name type="common">Black scour worm</name>
    <dbReference type="NCBI Taxonomy" id="6319"/>
    <lineage>
        <taxon>Eukaryota</taxon>
        <taxon>Metazoa</taxon>
        <taxon>Ecdysozoa</taxon>
        <taxon>Nematoda</taxon>
        <taxon>Chromadorea</taxon>
        <taxon>Rhabditida</taxon>
        <taxon>Rhabditina</taxon>
        <taxon>Rhabditomorpha</taxon>
        <taxon>Strongyloidea</taxon>
        <taxon>Trichostrongylidae</taxon>
        <taxon>Trichostrongylus</taxon>
    </lineage>
</organism>
<keyword evidence="2" id="KW-1185">Reference proteome</keyword>
<evidence type="ECO:0000313" key="1">
    <source>
        <dbReference type="EMBL" id="KAK5983048.1"/>
    </source>
</evidence>
<gene>
    <name evidence="1" type="ORF">GCK32_020718</name>
</gene>
<evidence type="ECO:0000313" key="2">
    <source>
        <dbReference type="Proteomes" id="UP001331761"/>
    </source>
</evidence>
<protein>
    <submittedName>
        <fullName evidence="1">Uncharacterized protein</fullName>
    </submittedName>
</protein>
<proteinExistence type="predicted"/>
<comment type="caution">
    <text evidence="1">The sequence shown here is derived from an EMBL/GenBank/DDBJ whole genome shotgun (WGS) entry which is preliminary data.</text>
</comment>
<dbReference type="EMBL" id="WIXE01004454">
    <property type="protein sequence ID" value="KAK5983048.1"/>
    <property type="molecule type" value="Genomic_DNA"/>
</dbReference>
<accession>A0AAN8GD56</accession>
<reference evidence="1 2" key="1">
    <citation type="submission" date="2019-10" db="EMBL/GenBank/DDBJ databases">
        <title>Assembly and Annotation for the nematode Trichostrongylus colubriformis.</title>
        <authorList>
            <person name="Martin J."/>
        </authorList>
    </citation>
    <scope>NUCLEOTIDE SEQUENCE [LARGE SCALE GENOMIC DNA]</scope>
    <source>
        <strain evidence="1">G859</strain>
        <tissue evidence="1">Whole worm</tissue>
    </source>
</reference>
<feature type="non-terminal residue" evidence="1">
    <location>
        <position position="110"/>
    </location>
</feature>
<dbReference type="AlphaFoldDB" id="A0AAN8GD56"/>
<sequence length="110" mass="12652">MRFRRPHFQSTHICTWDGAPAVLPEERRPLECLAAFRGERRVCEELLQCCPDHTRCGERMNAVSMAYQHAKIKSKEIVERLLLCLGSLEPSTVLELSGMRVDRVQFRVPG</sequence>